<proteinExistence type="inferred from homology"/>
<feature type="transmembrane region" description="Helical" evidence="7">
    <location>
        <begin position="365"/>
        <end position="383"/>
    </location>
</feature>
<dbReference type="InterPro" id="IPR006707">
    <property type="entry name" value="T7SS_EccD"/>
</dbReference>
<evidence type="ECO:0000256" key="1">
    <source>
        <dbReference type="ARBA" id="ARBA00004651"/>
    </source>
</evidence>
<reference evidence="9 10" key="1">
    <citation type="submission" date="2012-12" db="EMBL/GenBank/DDBJ databases">
        <title>Whole genome shotgun sequence of Gordonia hirsuta NBRC 16056.</title>
        <authorList>
            <person name="Isaki-Nakamura S."/>
            <person name="Hosoyama A."/>
            <person name="Tsuchikane K."/>
            <person name="Katsumata H."/>
            <person name="Baba S."/>
            <person name="Yamazaki S."/>
            <person name="Fujita N."/>
        </authorList>
    </citation>
    <scope>NUCLEOTIDE SEQUENCE [LARGE SCALE GENOMIC DNA]</scope>
    <source>
        <strain evidence="9 10">NBRC 16056</strain>
    </source>
</reference>
<name>L7LDQ9_9ACTN</name>
<feature type="transmembrane region" description="Helical" evidence="7">
    <location>
        <begin position="237"/>
        <end position="256"/>
    </location>
</feature>
<sequence length="477" mass="48297">MTITAQPELLRISILGAETQVDVALPAEAPIIALMPDLLALLRIPPPPVDDAERIGELPRWTLGRIGQTPLAADSSLAAAEVHDGELLLVCPDRPTTAGAVIDDVVDGLAHLTHKRHPAWAAADARRLGRAVCLAAALVAALAGRLAGDQQPLLIAAVSGGTALLLLAAAALNNRLVGDPANSTTLSVAAFIFAVLAGSLVPQPNSTGPALAAAGACGVAAAVIAHRCTGLAHSLHAALATIAALLGITGLATMGLSGDLRAAAAVTAATGVYTMLLSARMAIAAGRLPLPPVPNTPPPVPVLDTDDGIEGLEATRLDAIADLALVDLDDLDRRTRAASGYLTGIVVGTAATTAVAVLLVAVGFAGSRVSLLFCGAVAVALLARGRTHADRTQSATLLSSGAACLLAVLVGSGSAVLTFFGGLVLAATALLVGTTSESHDRSPLQRRSLEIAEYAVIVGIVPLLLWLLDVYRTIREF</sequence>
<evidence type="ECO:0000256" key="6">
    <source>
        <dbReference type="ARBA" id="ARBA00023136"/>
    </source>
</evidence>
<dbReference type="GO" id="GO:0005886">
    <property type="term" value="C:plasma membrane"/>
    <property type="evidence" value="ECO:0007669"/>
    <property type="project" value="UniProtKB-SubCell"/>
</dbReference>
<feature type="transmembrane region" description="Helical" evidence="7">
    <location>
        <begin position="451"/>
        <end position="471"/>
    </location>
</feature>
<comment type="subcellular location">
    <subcellularLocation>
        <location evidence="1">Cell membrane</location>
        <topology evidence="1">Multi-pass membrane protein</topology>
    </subcellularLocation>
</comment>
<gene>
    <name evidence="9" type="ORF">GOHSU_57_00090</name>
</gene>
<evidence type="ECO:0000256" key="5">
    <source>
        <dbReference type="ARBA" id="ARBA00022989"/>
    </source>
</evidence>
<dbReference type="Proteomes" id="UP000053405">
    <property type="component" value="Unassembled WGS sequence"/>
</dbReference>
<organism evidence="9 10">
    <name type="scientific">Gordonia hirsuta DSM 44140 = NBRC 16056</name>
    <dbReference type="NCBI Taxonomy" id="1121927"/>
    <lineage>
        <taxon>Bacteria</taxon>
        <taxon>Bacillati</taxon>
        <taxon>Actinomycetota</taxon>
        <taxon>Actinomycetes</taxon>
        <taxon>Mycobacteriales</taxon>
        <taxon>Gordoniaceae</taxon>
        <taxon>Gordonia</taxon>
    </lineage>
</organism>
<feature type="transmembrane region" description="Helical" evidence="7">
    <location>
        <begin position="207"/>
        <end position="225"/>
    </location>
</feature>
<dbReference type="RefSeq" id="WP_005943795.1">
    <property type="nucleotide sequence ID" value="NZ_ATVK01000029.1"/>
</dbReference>
<keyword evidence="6 7" id="KW-0472">Membrane</keyword>
<evidence type="ECO:0000256" key="2">
    <source>
        <dbReference type="ARBA" id="ARBA00006162"/>
    </source>
</evidence>
<dbReference type="EMBL" id="BANT01000057">
    <property type="protein sequence ID" value="GAC58891.1"/>
    <property type="molecule type" value="Genomic_DNA"/>
</dbReference>
<dbReference type="OrthoDB" id="4515685at2"/>
<feature type="transmembrane region" description="Helical" evidence="7">
    <location>
        <begin position="128"/>
        <end position="147"/>
    </location>
</feature>
<feature type="transmembrane region" description="Helical" evidence="7">
    <location>
        <begin position="262"/>
        <end position="283"/>
    </location>
</feature>
<keyword evidence="3" id="KW-1003">Cell membrane</keyword>
<feature type="transmembrane region" description="Helical" evidence="7">
    <location>
        <begin position="404"/>
        <end position="431"/>
    </location>
</feature>
<keyword evidence="4 7" id="KW-0812">Transmembrane</keyword>
<accession>L7LDQ9</accession>
<feature type="transmembrane region" description="Helical" evidence="7">
    <location>
        <begin position="341"/>
        <end position="359"/>
    </location>
</feature>
<dbReference type="InterPro" id="IPR024962">
    <property type="entry name" value="YukD-like"/>
</dbReference>
<comment type="similarity">
    <text evidence="2">Belongs to the EccD/Snm4 family.</text>
</comment>
<dbReference type="NCBIfam" id="TIGR03920">
    <property type="entry name" value="T7SS_EccD"/>
    <property type="match status" value="1"/>
</dbReference>
<dbReference type="Pfam" id="PF19053">
    <property type="entry name" value="EccD"/>
    <property type="match status" value="1"/>
</dbReference>
<dbReference type="AlphaFoldDB" id="L7LDQ9"/>
<dbReference type="InterPro" id="IPR044049">
    <property type="entry name" value="EccD_transm"/>
</dbReference>
<dbReference type="STRING" id="1121927.GOHSU_57_00090"/>
<dbReference type="eggNOG" id="ENOG502ZAY5">
    <property type="taxonomic scope" value="Bacteria"/>
</dbReference>
<evidence type="ECO:0000256" key="3">
    <source>
        <dbReference type="ARBA" id="ARBA00022475"/>
    </source>
</evidence>
<dbReference type="Pfam" id="PF08817">
    <property type="entry name" value="YukD"/>
    <property type="match status" value="1"/>
</dbReference>
<dbReference type="Gene3D" id="3.10.20.90">
    <property type="entry name" value="Phosphatidylinositol 3-kinase Catalytic Subunit, Chain A, domain 1"/>
    <property type="match status" value="1"/>
</dbReference>
<evidence type="ECO:0000256" key="7">
    <source>
        <dbReference type="SAM" id="Phobius"/>
    </source>
</evidence>
<protein>
    <recommendedName>
        <fullName evidence="8">EccD-like transmembrane domain-containing protein</fullName>
    </recommendedName>
</protein>
<comment type="caution">
    <text evidence="9">The sequence shown here is derived from an EMBL/GenBank/DDBJ whole genome shotgun (WGS) entry which is preliminary data.</text>
</comment>
<evidence type="ECO:0000313" key="9">
    <source>
        <dbReference type="EMBL" id="GAC58891.1"/>
    </source>
</evidence>
<keyword evidence="10" id="KW-1185">Reference proteome</keyword>
<feature type="transmembrane region" description="Helical" evidence="7">
    <location>
        <begin position="153"/>
        <end position="172"/>
    </location>
</feature>
<evidence type="ECO:0000256" key="4">
    <source>
        <dbReference type="ARBA" id="ARBA00022692"/>
    </source>
</evidence>
<dbReference type="PIRSF" id="PIRSF017804">
    <property type="entry name" value="Secretion_EccD1"/>
    <property type="match status" value="1"/>
</dbReference>
<feature type="domain" description="EccD-like transmembrane" evidence="8">
    <location>
        <begin position="125"/>
        <end position="476"/>
    </location>
</feature>
<evidence type="ECO:0000259" key="8">
    <source>
        <dbReference type="Pfam" id="PF19053"/>
    </source>
</evidence>
<keyword evidence="5 7" id="KW-1133">Transmembrane helix</keyword>
<feature type="transmembrane region" description="Helical" evidence="7">
    <location>
        <begin position="184"/>
        <end position="201"/>
    </location>
</feature>
<evidence type="ECO:0000313" key="10">
    <source>
        <dbReference type="Proteomes" id="UP000053405"/>
    </source>
</evidence>